<dbReference type="PROSITE" id="PS51072">
    <property type="entry name" value="MHD"/>
    <property type="match status" value="1"/>
</dbReference>
<dbReference type="SUPFAM" id="SSF64356">
    <property type="entry name" value="SNARE-like"/>
    <property type="match status" value="1"/>
</dbReference>
<evidence type="ECO:0000256" key="9">
    <source>
        <dbReference type="ARBA" id="ARBA00023136"/>
    </source>
</evidence>
<evidence type="ECO:0000256" key="15">
    <source>
        <dbReference type="SAM" id="MobiDB-lite"/>
    </source>
</evidence>
<dbReference type="CDD" id="cd09254">
    <property type="entry name" value="AP_delta-COPI_MHD"/>
    <property type="match status" value="1"/>
</dbReference>
<keyword evidence="10" id="KW-0968">Cytoplasmic vesicle</keyword>
<dbReference type="Gene3D" id="2.60.40.1170">
    <property type="entry name" value="Mu homology domain, subdomain B"/>
    <property type="match status" value="2"/>
</dbReference>
<feature type="domain" description="MHD" evidence="16">
    <location>
        <begin position="510"/>
        <end position="750"/>
    </location>
</feature>
<evidence type="ECO:0000256" key="1">
    <source>
        <dbReference type="ARBA" id="ARBA00004255"/>
    </source>
</evidence>
<evidence type="ECO:0000256" key="13">
    <source>
        <dbReference type="PROSITE-ProRule" id="PRU00464"/>
    </source>
</evidence>
<evidence type="ECO:0000256" key="2">
    <source>
        <dbReference type="ARBA" id="ARBA00010516"/>
    </source>
</evidence>
<dbReference type="Pfam" id="PF01230">
    <property type="entry name" value="HIT"/>
    <property type="match status" value="1"/>
</dbReference>
<evidence type="ECO:0000256" key="4">
    <source>
        <dbReference type="ARBA" id="ARBA00022448"/>
    </source>
</evidence>
<keyword evidence="9 14" id="KW-0472">Membrane</keyword>
<dbReference type="InterPro" id="IPR036265">
    <property type="entry name" value="HIT-like_sf"/>
</dbReference>
<dbReference type="InterPro" id="IPR039384">
    <property type="entry name" value="HINT"/>
</dbReference>
<organism evidence="18 19">
    <name type="scientific">Mucor velutinosus</name>
    <dbReference type="NCBI Taxonomy" id="708070"/>
    <lineage>
        <taxon>Eukaryota</taxon>
        <taxon>Fungi</taxon>
        <taxon>Fungi incertae sedis</taxon>
        <taxon>Mucoromycota</taxon>
        <taxon>Mucoromycotina</taxon>
        <taxon>Mucoromycetes</taxon>
        <taxon>Mucorales</taxon>
        <taxon>Mucorineae</taxon>
        <taxon>Mucoraceae</taxon>
        <taxon>Mucor</taxon>
    </lineage>
</organism>
<dbReference type="GO" id="GO:0003824">
    <property type="term" value="F:catalytic activity"/>
    <property type="evidence" value="ECO:0007669"/>
    <property type="project" value="InterPro"/>
</dbReference>
<keyword evidence="19" id="KW-1185">Reference proteome</keyword>
<dbReference type="InterPro" id="IPR019808">
    <property type="entry name" value="Histidine_triad_CS"/>
</dbReference>
<keyword evidence="7 14" id="KW-0653">Protein transport</keyword>
<feature type="active site" description="Tele-AMP-histidine intermediate" evidence="11">
    <location>
        <position position="129"/>
    </location>
</feature>
<dbReference type="InterPro" id="IPR027059">
    <property type="entry name" value="Coatomer_dsu"/>
</dbReference>
<evidence type="ECO:0000256" key="12">
    <source>
        <dbReference type="PIRSR" id="PIRSR601310-3"/>
    </source>
</evidence>
<proteinExistence type="inferred from homology"/>
<keyword evidence="8 14" id="KW-0333">Golgi apparatus</keyword>
<dbReference type="Pfam" id="PF00928">
    <property type="entry name" value="Adap_comp_sub"/>
    <property type="match status" value="1"/>
</dbReference>
<keyword evidence="5 14" id="KW-0963">Cytoplasm</keyword>
<dbReference type="GeneID" id="89944156"/>
<evidence type="ECO:0000256" key="7">
    <source>
        <dbReference type="ARBA" id="ARBA00022927"/>
    </source>
</evidence>
<dbReference type="SUPFAM" id="SSF49447">
    <property type="entry name" value="Second domain of Mu2 adaptin subunit (ap50) of ap2 adaptor"/>
    <property type="match status" value="1"/>
</dbReference>
<evidence type="ECO:0000259" key="17">
    <source>
        <dbReference type="PROSITE" id="PS51084"/>
    </source>
</evidence>
<keyword evidence="4 14" id="KW-0813">Transport</keyword>
<comment type="subunit">
    <text evidence="3 14">Oligomeric complex that consists of at least the alpha, beta, beta', gamma, delta, epsilon and zeta subunits.</text>
</comment>
<dbReference type="InterPro" id="IPR001310">
    <property type="entry name" value="Histidine_triad_HIT"/>
</dbReference>
<comment type="similarity">
    <text evidence="2 14">Belongs to the adaptor complexes medium subunit family. Delta-COP subfamily.</text>
</comment>
<comment type="caution">
    <text evidence="18">The sequence shown here is derived from an EMBL/GenBank/DDBJ whole genome shotgun (WGS) entry which is preliminary data.</text>
</comment>
<reference evidence="18 19" key="1">
    <citation type="submission" date="2022-11" db="EMBL/GenBank/DDBJ databases">
        <title>Mucor velutinosus strain NIH1002 WGS.</title>
        <authorList>
            <person name="Subramanian P."/>
            <person name="Mullikin J.C."/>
            <person name="Segre J.A."/>
            <person name="Zelazny A.M."/>
        </authorList>
    </citation>
    <scope>NUCLEOTIDE SEQUENCE [LARGE SCALE GENOMIC DNA]</scope>
    <source>
        <strain evidence="18 19">NIH1002</strain>
    </source>
</reference>
<evidence type="ECO:0000313" key="18">
    <source>
        <dbReference type="EMBL" id="KAK4517124.1"/>
    </source>
</evidence>
<feature type="short sequence motif" description="Histidine triad motif" evidence="12 13">
    <location>
        <begin position="127"/>
        <end position="131"/>
    </location>
</feature>
<evidence type="ECO:0000313" key="19">
    <source>
        <dbReference type="Proteomes" id="UP001304243"/>
    </source>
</evidence>
<evidence type="ECO:0000256" key="11">
    <source>
        <dbReference type="PIRSR" id="PIRSR601310-1"/>
    </source>
</evidence>
<dbReference type="InterPro" id="IPR028565">
    <property type="entry name" value="MHD"/>
</dbReference>
<dbReference type="GO" id="GO:0000139">
    <property type="term" value="C:Golgi membrane"/>
    <property type="evidence" value="ECO:0007669"/>
    <property type="project" value="UniProtKB-SubCell"/>
</dbReference>
<dbReference type="SUPFAM" id="SSF54197">
    <property type="entry name" value="HIT-like"/>
    <property type="match status" value="1"/>
</dbReference>
<dbReference type="CDD" id="cd14830">
    <property type="entry name" value="Delta_COP_N"/>
    <property type="match status" value="1"/>
</dbReference>
<dbReference type="InterPro" id="IPR011146">
    <property type="entry name" value="HIT-like"/>
</dbReference>
<dbReference type="GO" id="GO:0051645">
    <property type="term" value="P:Golgi localization"/>
    <property type="evidence" value="ECO:0007669"/>
    <property type="project" value="TreeGrafter"/>
</dbReference>
<dbReference type="PANTHER" id="PTHR10121">
    <property type="entry name" value="COATOMER SUBUNIT DELTA"/>
    <property type="match status" value="1"/>
</dbReference>
<evidence type="ECO:0000256" key="14">
    <source>
        <dbReference type="RuleBase" id="RU366052"/>
    </source>
</evidence>
<dbReference type="EMBL" id="JASEJX010000013">
    <property type="protein sequence ID" value="KAK4517124.1"/>
    <property type="molecule type" value="Genomic_DNA"/>
</dbReference>
<comment type="function">
    <text evidence="14">The coatomer is a cytosolic protein complex that binds to dilysine motifs and reversibly associates with Golgi non-clathrin-coated vesicles, which further mediate biosynthetic protein transport from the ER, via the Golgi up to the trans Golgi network.</text>
</comment>
<dbReference type="Proteomes" id="UP001304243">
    <property type="component" value="Unassembled WGS sequence"/>
</dbReference>
<sequence length="750" mass="85029">MTHLFRLTTPFLRPTPLQFCKQRAMSTSATHNHLTDNCIFCKIIRKEIPSFQLIETEKSYAFMDIEPLSEGHSLVIPKYHAEFMHQLPDEYLTDVMPIAKKIAAAGGFAQYNVLQNNGPLANQAVPHVHFHVIPKPDRETGLGVRWNTLKKPMDEIKATYERIKENLPGWRCTNTLLTWRIIGETRLKPVVKINCVSTISSKLSCHAPGRQVKLFNTELQVNLKWYCNTTFDFNKKQLFCTQNNLEYCHAILSRQFCEIQRSRVEGLLAAFPKLTSAGKQHTTIETENVRYVYQPLEELFIVLVTNRQSNILQDIESLRLFARVVTDLCRHCTEYDTSKRAFEVLCAFDEIITEGYRENVRLAQVKSNIVMESHEERNQEIIAKNKERDAKEELKRRAKQFEMQRKEATKRGQGFMQGNFSNGSEKDTSQSFGMDRYSPSIDTYKSAQLYDRPLSYSHSSTPPVSQAKGMKLGRKAKASALFKVLKTDVVDEAHLPSRSSSAPATHNTDQWPIHLNIEESVSMTANRDGDLDQLDIRGVLTLCIADPASARICFKIHANDDSAIQFKTHPNVDKSSFKQGHSIQMKDISRPFPVNQNLEVVRWKFTSQDDTDVPITVNCWPSPAGDGTCDVNIEYELEADVELHDVVITLPLPAGPKVNIAQVDGSYFVDAQRNVLEWTIPVINNSNRSGILECSVAGDSVDDFFPASVSFTSDKLICGVDVEDIYNLESQLPAEFSKDILLMTEDYVIG</sequence>
<dbReference type="PROSITE" id="PS00892">
    <property type="entry name" value="HIT_1"/>
    <property type="match status" value="1"/>
</dbReference>
<gene>
    <name evidence="18" type="ORF">ATC70_000454</name>
</gene>
<dbReference type="InterPro" id="IPR011012">
    <property type="entry name" value="Longin-like_dom_sf"/>
</dbReference>
<dbReference type="GO" id="GO:0030126">
    <property type="term" value="C:COPI vesicle coat"/>
    <property type="evidence" value="ECO:0007669"/>
    <property type="project" value="UniProtKB-UniRule"/>
</dbReference>
<evidence type="ECO:0000256" key="5">
    <source>
        <dbReference type="ARBA" id="ARBA00022490"/>
    </source>
</evidence>
<dbReference type="Gene3D" id="3.30.450.60">
    <property type="match status" value="1"/>
</dbReference>
<feature type="domain" description="HIT" evidence="17">
    <location>
        <begin position="39"/>
        <end position="142"/>
    </location>
</feature>
<dbReference type="PROSITE" id="PS51084">
    <property type="entry name" value="HIT_2"/>
    <property type="match status" value="1"/>
</dbReference>
<dbReference type="Gene3D" id="3.30.428.10">
    <property type="entry name" value="HIT-like"/>
    <property type="match status" value="1"/>
</dbReference>
<evidence type="ECO:0000256" key="6">
    <source>
        <dbReference type="ARBA" id="ARBA00022892"/>
    </source>
</evidence>
<evidence type="ECO:0000256" key="8">
    <source>
        <dbReference type="ARBA" id="ARBA00023034"/>
    </source>
</evidence>
<dbReference type="PRINTS" id="PR00332">
    <property type="entry name" value="HISTRIAD"/>
</dbReference>
<name>A0AAN7DIA4_9FUNG</name>
<protein>
    <recommendedName>
        <fullName evidence="14">Coatomer subunit delta</fullName>
    </recommendedName>
</protein>
<feature type="region of interest" description="Disordered" evidence="15">
    <location>
        <begin position="402"/>
        <end position="432"/>
    </location>
</feature>
<evidence type="ECO:0000256" key="3">
    <source>
        <dbReference type="ARBA" id="ARBA00011775"/>
    </source>
</evidence>
<dbReference type="PANTHER" id="PTHR10121:SF0">
    <property type="entry name" value="COATOMER SUBUNIT DELTA"/>
    <property type="match status" value="1"/>
</dbReference>
<dbReference type="FunFam" id="3.30.450.60:FF:000003">
    <property type="entry name" value="Coatomer subunit delta"/>
    <property type="match status" value="1"/>
</dbReference>
<dbReference type="GO" id="GO:0006890">
    <property type="term" value="P:retrograde vesicle-mediated transport, Golgi to endoplasmic reticulum"/>
    <property type="evidence" value="ECO:0007669"/>
    <property type="project" value="UniProtKB-UniRule"/>
</dbReference>
<evidence type="ECO:0000256" key="10">
    <source>
        <dbReference type="ARBA" id="ARBA00023329"/>
    </source>
</evidence>
<evidence type="ECO:0000259" key="16">
    <source>
        <dbReference type="PROSITE" id="PS51072"/>
    </source>
</evidence>
<dbReference type="CDD" id="cd01277">
    <property type="entry name" value="HINT_subgroup"/>
    <property type="match status" value="1"/>
</dbReference>
<keyword evidence="6 14" id="KW-0931">ER-Golgi transport</keyword>
<dbReference type="RefSeq" id="XP_064683790.1">
    <property type="nucleotide sequence ID" value="XM_064819870.1"/>
</dbReference>
<dbReference type="AlphaFoldDB" id="A0AAN7DIA4"/>
<dbReference type="InterPro" id="IPR036168">
    <property type="entry name" value="AP2_Mu_C_sf"/>
</dbReference>
<accession>A0AAN7DIA4</accession>
<dbReference type="GO" id="GO:0015031">
    <property type="term" value="P:protein transport"/>
    <property type="evidence" value="ECO:0007669"/>
    <property type="project" value="UniProtKB-KW"/>
</dbReference>
<dbReference type="GO" id="GO:0006888">
    <property type="term" value="P:endoplasmic reticulum to Golgi vesicle-mediated transport"/>
    <property type="evidence" value="ECO:0007669"/>
    <property type="project" value="TreeGrafter"/>
</dbReference>
<comment type="subcellular location">
    <subcellularLocation>
        <location evidence="14">Cytoplasm</location>
    </subcellularLocation>
    <subcellularLocation>
        <location evidence="1 14">Golgi apparatus membrane</location>
        <topology evidence="1 14">Peripheral membrane protein</topology>
        <orientation evidence="1 14">Cytoplasmic side</orientation>
    </subcellularLocation>
    <subcellularLocation>
        <location evidence="14">Cytoplasmic vesicle</location>
        <location evidence="14">COPI-coated vesicle membrane</location>
        <topology evidence="14">Peripheral membrane protein</topology>
        <orientation evidence="14">Cytoplasmic side</orientation>
    </subcellularLocation>
</comment>